<dbReference type="AlphaFoldDB" id="A0AA97H2C1"/>
<reference evidence="2 3" key="2">
    <citation type="submission" date="2024-06" db="EMBL/GenBank/DDBJ databases">
        <title>Caproicibacterium argilliputei sp. nov, a novel caproic acid producing anaerobic bacterium isolated from pit mud.</title>
        <authorList>
            <person name="Xia S."/>
        </authorList>
    </citation>
    <scope>NUCLEOTIDE SEQUENCE [LARGE SCALE GENOMIC DNA]</scope>
    <source>
        <strain evidence="2 3">ZCY20-5</strain>
    </source>
</reference>
<evidence type="ECO:0000313" key="2">
    <source>
        <dbReference type="EMBL" id="WOC33433.1"/>
    </source>
</evidence>
<dbReference type="KEGG" id="carl:PXC00_06095"/>
<dbReference type="EMBL" id="CP135996">
    <property type="protein sequence ID" value="WOC33433.1"/>
    <property type="molecule type" value="Genomic_DNA"/>
</dbReference>
<organism evidence="2 3">
    <name type="scientific">Caproicibacterium argilliputei</name>
    <dbReference type="NCBI Taxonomy" id="3030016"/>
    <lineage>
        <taxon>Bacteria</taxon>
        <taxon>Bacillati</taxon>
        <taxon>Bacillota</taxon>
        <taxon>Clostridia</taxon>
        <taxon>Eubacteriales</taxon>
        <taxon>Oscillospiraceae</taxon>
        <taxon>Caproicibacterium</taxon>
    </lineage>
</organism>
<evidence type="ECO:0008006" key="4">
    <source>
        <dbReference type="Google" id="ProtNLM"/>
    </source>
</evidence>
<keyword evidence="1" id="KW-0732">Signal</keyword>
<evidence type="ECO:0000313" key="3">
    <source>
        <dbReference type="Proteomes" id="UP001300604"/>
    </source>
</evidence>
<proteinExistence type="predicted"/>
<gene>
    <name evidence="2" type="ORF">PXC00_06095</name>
</gene>
<feature type="chain" id="PRO_5041706452" description="Secreted protein" evidence="1">
    <location>
        <begin position="20"/>
        <end position="63"/>
    </location>
</feature>
<protein>
    <recommendedName>
        <fullName evidence="4">Secreted protein</fullName>
    </recommendedName>
</protein>
<accession>A0AA97H2C1</accession>
<dbReference type="RefSeq" id="WP_275845832.1">
    <property type="nucleotide sequence ID" value="NZ_CP135996.1"/>
</dbReference>
<reference evidence="3" key="1">
    <citation type="submission" date="2024-06" db="EMBL/GenBank/DDBJ databases">
        <title>Caproicibacterium argilliputei sp. nov, a novel caproic acid producing anaerobic bacterium isolated from pit mud.</title>
        <authorList>
            <person name="Zeng C."/>
        </authorList>
    </citation>
    <scope>NUCLEOTIDE SEQUENCE [LARGE SCALE GENOMIC DNA]</scope>
    <source>
        <strain evidence="3">ZCY20-5</strain>
    </source>
</reference>
<keyword evidence="3" id="KW-1185">Reference proteome</keyword>
<feature type="signal peptide" evidence="1">
    <location>
        <begin position="1"/>
        <end position="19"/>
    </location>
</feature>
<evidence type="ECO:0000256" key="1">
    <source>
        <dbReference type="SAM" id="SignalP"/>
    </source>
</evidence>
<sequence>MVIVLLVLTPALVGMAAAAAVDEVIDRRHCDKQRQRRAALRTAEARKARNRKEIIDLMEWRNE</sequence>
<dbReference type="Proteomes" id="UP001300604">
    <property type="component" value="Chromosome"/>
</dbReference>
<name>A0AA97H2C1_9FIRM</name>